<dbReference type="STRING" id="1123291.SAMN04490355_106614"/>
<sequence length="191" mass="21138">MSDIWGSDIKVEVGKHLKLKNGKNKIRIGSRPHAANIHWEDSFAGKKKKAICPGSGCPLCNANRKYDPRYYVKVINRDDGQATILECGPMILTQIKKYASDSDYGNPMNYDISINKTGEGRNSKYSVMASPCKSSITAEEKTLLEAVDISSCVEPTPIDEIWDMGLVALPVDVPKPQESNVTDDDDWDSVE</sequence>
<evidence type="ECO:0000313" key="1">
    <source>
        <dbReference type="EMBL" id="SFM28342.1"/>
    </source>
</evidence>
<evidence type="ECO:0008006" key="3">
    <source>
        <dbReference type="Google" id="ProtNLM"/>
    </source>
</evidence>
<name>A0A1I4PKL1_9FIRM</name>
<dbReference type="EMBL" id="FOTS01000066">
    <property type="protein sequence ID" value="SFM28342.1"/>
    <property type="molecule type" value="Genomic_DNA"/>
</dbReference>
<dbReference type="AlphaFoldDB" id="A0A1I4PKL1"/>
<evidence type="ECO:0000313" key="2">
    <source>
        <dbReference type="Proteomes" id="UP000199520"/>
    </source>
</evidence>
<protein>
    <recommendedName>
        <fullName evidence="3">Bacteriophage T4 Gp32 single-stranded DNA-binding domain-containing protein</fullName>
    </recommendedName>
</protein>
<keyword evidence="2" id="KW-1185">Reference proteome</keyword>
<reference evidence="2" key="1">
    <citation type="submission" date="2016-10" db="EMBL/GenBank/DDBJ databases">
        <authorList>
            <person name="Varghese N."/>
            <person name="Submissions S."/>
        </authorList>
    </citation>
    <scope>NUCLEOTIDE SEQUENCE [LARGE SCALE GENOMIC DNA]</scope>
    <source>
        <strain evidence="2">DSM 13327</strain>
    </source>
</reference>
<gene>
    <name evidence="1" type="ORF">SAMN04490355_106614</name>
</gene>
<accession>A0A1I4PKL1</accession>
<dbReference type="RefSeq" id="WP_090943495.1">
    <property type="nucleotide sequence ID" value="NZ_FOTS01000066.1"/>
</dbReference>
<organism evidence="1 2">
    <name type="scientific">Pelosinus propionicus DSM 13327</name>
    <dbReference type="NCBI Taxonomy" id="1123291"/>
    <lineage>
        <taxon>Bacteria</taxon>
        <taxon>Bacillati</taxon>
        <taxon>Bacillota</taxon>
        <taxon>Negativicutes</taxon>
        <taxon>Selenomonadales</taxon>
        <taxon>Sporomusaceae</taxon>
        <taxon>Pelosinus</taxon>
    </lineage>
</organism>
<dbReference type="Proteomes" id="UP000199520">
    <property type="component" value="Unassembled WGS sequence"/>
</dbReference>
<proteinExistence type="predicted"/>